<sequence length="76" mass="8647">MVPCTRRPIAQWPMLCFVNSCHSTPAFPAQNSACGFELGCDNPEQDSEFYNFMPPPLEDKVRNTFTVCSHRTMRCS</sequence>
<dbReference type="Proteomes" id="UP001278500">
    <property type="component" value="Unassembled WGS sequence"/>
</dbReference>
<dbReference type="RefSeq" id="XP_062677557.1">
    <property type="nucleotide sequence ID" value="XM_062827446.1"/>
</dbReference>
<organism evidence="1 2">
    <name type="scientific">Neurospora tetraspora</name>
    <dbReference type="NCBI Taxonomy" id="94610"/>
    <lineage>
        <taxon>Eukaryota</taxon>
        <taxon>Fungi</taxon>
        <taxon>Dikarya</taxon>
        <taxon>Ascomycota</taxon>
        <taxon>Pezizomycotina</taxon>
        <taxon>Sordariomycetes</taxon>
        <taxon>Sordariomycetidae</taxon>
        <taxon>Sordariales</taxon>
        <taxon>Sordariaceae</taxon>
        <taxon>Neurospora</taxon>
    </lineage>
</organism>
<gene>
    <name evidence="1" type="ORF">B0H65DRAFT_477766</name>
</gene>
<reference evidence="1" key="1">
    <citation type="journal article" date="2023" name="Mol. Phylogenet. Evol.">
        <title>Genome-scale phylogeny and comparative genomics of the fungal order Sordariales.</title>
        <authorList>
            <person name="Hensen N."/>
            <person name="Bonometti L."/>
            <person name="Westerberg I."/>
            <person name="Brannstrom I.O."/>
            <person name="Guillou S."/>
            <person name="Cros-Aarteil S."/>
            <person name="Calhoun S."/>
            <person name="Haridas S."/>
            <person name="Kuo A."/>
            <person name="Mondo S."/>
            <person name="Pangilinan J."/>
            <person name="Riley R."/>
            <person name="LaButti K."/>
            <person name="Andreopoulos B."/>
            <person name="Lipzen A."/>
            <person name="Chen C."/>
            <person name="Yan M."/>
            <person name="Daum C."/>
            <person name="Ng V."/>
            <person name="Clum A."/>
            <person name="Steindorff A."/>
            <person name="Ohm R.A."/>
            <person name="Martin F."/>
            <person name="Silar P."/>
            <person name="Natvig D.O."/>
            <person name="Lalanne C."/>
            <person name="Gautier V."/>
            <person name="Ament-Velasquez S.L."/>
            <person name="Kruys A."/>
            <person name="Hutchinson M.I."/>
            <person name="Powell A.J."/>
            <person name="Barry K."/>
            <person name="Miller A.N."/>
            <person name="Grigoriev I.V."/>
            <person name="Debuchy R."/>
            <person name="Gladieux P."/>
            <person name="Hiltunen Thoren M."/>
            <person name="Johannesson H."/>
        </authorList>
    </citation>
    <scope>NUCLEOTIDE SEQUENCE</scope>
    <source>
        <strain evidence="1">CBS 560.94</strain>
    </source>
</reference>
<dbReference type="EMBL" id="JAUEPP010000008">
    <property type="protein sequence ID" value="KAK3338106.1"/>
    <property type="molecule type" value="Genomic_DNA"/>
</dbReference>
<accession>A0AAE0J8C2</accession>
<keyword evidence="2" id="KW-1185">Reference proteome</keyword>
<evidence type="ECO:0000313" key="1">
    <source>
        <dbReference type="EMBL" id="KAK3338106.1"/>
    </source>
</evidence>
<reference evidence="1" key="2">
    <citation type="submission" date="2023-06" db="EMBL/GenBank/DDBJ databases">
        <authorList>
            <consortium name="Lawrence Berkeley National Laboratory"/>
            <person name="Haridas S."/>
            <person name="Hensen N."/>
            <person name="Bonometti L."/>
            <person name="Westerberg I."/>
            <person name="Brannstrom I.O."/>
            <person name="Guillou S."/>
            <person name="Cros-Aarteil S."/>
            <person name="Calhoun S."/>
            <person name="Kuo A."/>
            <person name="Mondo S."/>
            <person name="Pangilinan J."/>
            <person name="Riley R."/>
            <person name="Labutti K."/>
            <person name="Andreopoulos B."/>
            <person name="Lipzen A."/>
            <person name="Chen C."/>
            <person name="Yanf M."/>
            <person name="Daum C."/>
            <person name="Ng V."/>
            <person name="Clum A."/>
            <person name="Steindorff A."/>
            <person name="Ohm R."/>
            <person name="Martin F."/>
            <person name="Silar P."/>
            <person name="Natvig D."/>
            <person name="Lalanne C."/>
            <person name="Gautier V."/>
            <person name="Ament-Velasquez S.L."/>
            <person name="Kruys A."/>
            <person name="Hutchinson M.I."/>
            <person name="Powell A.J."/>
            <person name="Barry K."/>
            <person name="Miller A.N."/>
            <person name="Grigoriev I.V."/>
            <person name="Debuchy R."/>
            <person name="Gladieux P."/>
            <person name="Thoren M.H."/>
            <person name="Johannesson H."/>
        </authorList>
    </citation>
    <scope>NUCLEOTIDE SEQUENCE</scope>
    <source>
        <strain evidence="1">CBS 560.94</strain>
    </source>
</reference>
<proteinExistence type="predicted"/>
<dbReference type="AlphaFoldDB" id="A0AAE0J8C2"/>
<protein>
    <submittedName>
        <fullName evidence="1">Uncharacterized protein</fullName>
    </submittedName>
</protein>
<evidence type="ECO:0000313" key="2">
    <source>
        <dbReference type="Proteomes" id="UP001278500"/>
    </source>
</evidence>
<dbReference type="GeneID" id="87864600"/>
<name>A0AAE0J8C2_9PEZI</name>
<comment type="caution">
    <text evidence="1">The sequence shown here is derived from an EMBL/GenBank/DDBJ whole genome shotgun (WGS) entry which is preliminary data.</text>
</comment>